<evidence type="ECO:0000256" key="1">
    <source>
        <dbReference type="ARBA" id="ARBA00009741"/>
    </source>
</evidence>
<dbReference type="KEGG" id="gtl:EP073_08120"/>
<evidence type="ECO:0000313" key="7">
    <source>
        <dbReference type="Proteomes" id="UP000287502"/>
    </source>
</evidence>
<evidence type="ECO:0000313" key="6">
    <source>
        <dbReference type="EMBL" id="QAR33367.1"/>
    </source>
</evidence>
<dbReference type="InterPro" id="IPR029063">
    <property type="entry name" value="SAM-dependent_MTases_sf"/>
</dbReference>
<dbReference type="SUPFAM" id="SSF53335">
    <property type="entry name" value="S-adenosyl-L-methionine-dependent methyltransferases"/>
    <property type="match status" value="1"/>
</dbReference>
<dbReference type="GO" id="GO:0032259">
    <property type="term" value="P:methylation"/>
    <property type="evidence" value="ECO:0007669"/>
    <property type="project" value="UniProtKB-KW"/>
</dbReference>
<dbReference type="GO" id="GO:0008276">
    <property type="term" value="F:protein methyltransferase activity"/>
    <property type="evidence" value="ECO:0007669"/>
    <property type="project" value="InterPro"/>
</dbReference>
<gene>
    <name evidence="6" type="ORF">EP073_08120</name>
</gene>
<comment type="similarity">
    <text evidence="1">Belongs to the methyltransferase superfamily. PrmA family.</text>
</comment>
<organism evidence="6 7">
    <name type="scientific">Geovibrio thiophilus</name>
    <dbReference type="NCBI Taxonomy" id="139438"/>
    <lineage>
        <taxon>Bacteria</taxon>
        <taxon>Pseudomonadati</taxon>
        <taxon>Deferribacterota</taxon>
        <taxon>Deferribacteres</taxon>
        <taxon>Deferribacterales</taxon>
        <taxon>Geovibrionaceae</taxon>
        <taxon>Geovibrio</taxon>
    </lineage>
</organism>
<name>A0A3R5UY69_9BACT</name>
<evidence type="ECO:0000256" key="4">
    <source>
        <dbReference type="ARBA" id="ARBA00022679"/>
    </source>
</evidence>
<dbReference type="PANTHER" id="PTHR43648">
    <property type="entry name" value="ELECTRON TRANSFER FLAVOPROTEIN BETA SUBUNIT LYSINE METHYLTRANSFERASE"/>
    <property type="match status" value="1"/>
</dbReference>
<dbReference type="RefSeq" id="WP_128466653.1">
    <property type="nucleotide sequence ID" value="NZ_CP035108.1"/>
</dbReference>
<dbReference type="PANTHER" id="PTHR43648:SF1">
    <property type="entry name" value="ELECTRON TRANSFER FLAVOPROTEIN BETA SUBUNIT LYSINE METHYLTRANSFERASE"/>
    <property type="match status" value="1"/>
</dbReference>
<keyword evidence="5" id="KW-0949">S-adenosyl-L-methionine</keyword>
<evidence type="ECO:0000256" key="5">
    <source>
        <dbReference type="ARBA" id="ARBA00022691"/>
    </source>
</evidence>
<dbReference type="AlphaFoldDB" id="A0A3R5UY69"/>
<dbReference type="InterPro" id="IPR050078">
    <property type="entry name" value="Ribosomal_L11_MeTrfase_PrmA"/>
</dbReference>
<dbReference type="Gene3D" id="3.40.50.150">
    <property type="entry name" value="Vaccinia Virus protein VP39"/>
    <property type="match status" value="1"/>
</dbReference>
<dbReference type="PIRSF" id="PIRSF000401">
    <property type="entry name" value="RPL11_MTase"/>
    <property type="match status" value="1"/>
</dbReference>
<protein>
    <submittedName>
        <fullName evidence="6">Methyltransferase domain-containing protein</fullName>
    </submittedName>
</protein>
<proteinExistence type="inferred from homology"/>
<evidence type="ECO:0000256" key="2">
    <source>
        <dbReference type="ARBA" id="ARBA00022490"/>
    </source>
</evidence>
<keyword evidence="7" id="KW-1185">Reference proteome</keyword>
<reference evidence="6 7" key="1">
    <citation type="submission" date="2019-01" db="EMBL/GenBank/DDBJ databases">
        <title>Geovibrio thiophilus DSM 11263, complete genome.</title>
        <authorList>
            <person name="Spring S."/>
            <person name="Bunk B."/>
            <person name="Sproer C."/>
        </authorList>
    </citation>
    <scope>NUCLEOTIDE SEQUENCE [LARGE SCALE GENOMIC DNA]</scope>
    <source>
        <strain evidence="6 7">DSM 11263</strain>
    </source>
</reference>
<keyword evidence="3 6" id="KW-0489">Methyltransferase</keyword>
<sequence length="261" mass="28997">MKEYRYFTKNEELEDILFDMELTVIEDDFKNEEVVYIVYADTDLSSVFSRFSVEFTVRDVSETGWEEKWKEFLQPGWLTDNVYCCFDSETAAPSGKAVRIIPALAFGTGTHATTQAAARLLESVAAGRTVADVGCGSAILAITASVCGAEKVYAFDIDDMAMGNARDNIELNGCTNIQAWTGGIESLNEQADVVVANIITGVLKSIHDDVISRKPEYIVYSGILLEEYEEFMSSIDTSGYVTDASAEVKEWKGVRLKRCWE</sequence>
<dbReference type="CDD" id="cd02440">
    <property type="entry name" value="AdoMet_MTases"/>
    <property type="match status" value="1"/>
</dbReference>
<accession>A0A3R5UY69</accession>
<evidence type="ECO:0000256" key="3">
    <source>
        <dbReference type="ARBA" id="ARBA00022603"/>
    </source>
</evidence>
<keyword evidence="2" id="KW-0963">Cytoplasm</keyword>
<dbReference type="Proteomes" id="UP000287502">
    <property type="component" value="Chromosome"/>
</dbReference>
<dbReference type="OrthoDB" id="9785995at2"/>
<keyword evidence="4 6" id="KW-0808">Transferase</keyword>
<dbReference type="EMBL" id="CP035108">
    <property type="protein sequence ID" value="QAR33367.1"/>
    <property type="molecule type" value="Genomic_DNA"/>
</dbReference>
<dbReference type="InterPro" id="IPR004498">
    <property type="entry name" value="Ribosomal_PrmA_MeTrfase"/>
</dbReference>
<dbReference type="Pfam" id="PF06325">
    <property type="entry name" value="PrmA"/>
    <property type="match status" value="1"/>
</dbReference>